<feature type="region of interest" description="Disordered" evidence="1">
    <location>
        <begin position="1"/>
        <end position="29"/>
    </location>
</feature>
<proteinExistence type="predicted"/>
<reference evidence="2 3" key="1">
    <citation type="journal article" date="2023" name="Plants (Basel)">
        <title>Bridging the Gap: Combining Genomics and Transcriptomics Approaches to Understand Stylosanthes scabra, an Orphan Legume from the Brazilian Caatinga.</title>
        <authorList>
            <person name="Ferreira-Neto J.R.C."/>
            <person name="da Silva M.D."/>
            <person name="Binneck E."/>
            <person name="de Melo N.F."/>
            <person name="da Silva R.H."/>
            <person name="de Melo A.L.T.M."/>
            <person name="Pandolfi V."/>
            <person name="Bustamante F.O."/>
            <person name="Brasileiro-Vidal A.C."/>
            <person name="Benko-Iseppon A.M."/>
        </authorList>
    </citation>
    <scope>NUCLEOTIDE SEQUENCE [LARGE SCALE GENOMIC DNA]</scope>
    <source>
        <tissue evidence="2">Leaves</tissue>
    </source>
</reference>
<dbReference type="Proteomes" id="UP001341840">
    <property type="component" value="Unassembled WGS sequence"/>
</dbReference>
<evidence type="ECO:0000256" key="1">
    <source>
        <dbReference type="SAM" id="MobiDB-lite"/>
    </source>
</evidence>
<evidence type="ECO:0000313" key="3">
    <source>
        <dbReference type="Proteomes" id="UP001341840"/>
    </source>
</evidence>
<comment type="caution">
    <text evidence="2">The sequence shown here is derived from an EMBL/GenBank/DDBJ whole genome shotgun (WGS) entry which is preliminary data.</text>
</comment>
<keyword evidence="3" id="KW-1185">Reference proteome</keyword>
<accession>A0ABU6Z2X5</accession>
<protein>
    <submittedName>
        <fullName evidence="2">Uncharacterized protein</fullName>
    </submittedName>
</protein>
<feature type="compositionally biased region" description="Basic residues" evidence="1">
    <location>
        <begin position="1"/>
        <end position="10"/>
    </location>
</feature>
<organism evidence="2 3">
    <name type="scientific">Stylosanthes scabra</name>
    <dbReference type="NCBI Taxonomy" id="79078"/>
    <lineage>
        <taxon>Eukaryota</taxon>
        <taxon>Viridiplantae</taxon>
        <taxon>Streptophyta</taxon>
        <taxon>Embryophyta</taxon>
        <taxon>Tracheophyta</taxon>
        <taxon>Spermatophyta</taxon>
        <taxon>Magnoliopsida</taxon>
        <taxon>eudicotyledons</taxon>
        <taxon>Gunneridae</taxon>
        <taxon>Pentapetalae</taxon>
        <taxon>rosids</taxon>
        <taxon>fabids</taxon>
        <taxon>Fabales</taxon>
        <taxon>Fabaceae</taxon>
        <taxon>Papilionoideae</taxon>
        <taxon>50 kb inversion clade</taxon>
        <taxon>dalbergioids sensu lato</taxon>
        <taxon>Dalbergieae</taxon>
        <taxon>Pterocarpus clade</taxon>
        <taxon>Stylosanthes</taxon>
    </lineage>
</organism>
<sequence>MAHRGRSRRAVRTDHAPEPAEEAGQQAGEAPQVVESLLRLNREYHIAGALELFLPYACFGAADAVDGRGRFRARNPAAGLRLRRSTPVSICGALEARDAYVLPPVG</sequence>
<name>A0ABU6Z2X5_9FABA</name>
<gene>
    <name evidence="2" type="ORF">PIB30_008879</name>
</gene>
<evidence type="ECO:0000313" key="2">
    <source>
        <dbReference type="EMBL" id="MED6216585.1"/>
    </source>
</evidence>
<dbReference type="EMBL" id="JASCZI010271880">
    <property type="protein sequence ID" value="MED6216585.1"/>
    <property type="molecule type" value="Genomic_DNA"/>
</dbReference>